<accession>A0AA38VJT1</accession>
<protein>
    <submittedName>
        <fullName evidence="2">Uncharacterized protein</fullName>
    </submittedName>
</protein>
<organism evidence="2 3">
    <name type="scientific">Pleurostoma richardsiae</name>
    <dbReference type="NCBI Taxonomy" id="41990"/>
    <lineage>
        <taxon>Eukaryota</taxon>
        <taxon>Fungi</taxon>
        <taxon>Dikarya</taxon>
        <taxon>Ascomycota</taxon>
        <taxon>Pezizomycotina</taxon>
        <taxon>Sordariomycetes</taxon>
        <taxon>Sordariomycetidae</taxon>
        <taxon>Calosphaeriales</taxon>
        <taxon>Pleurostomataceae</taxon>
        <taxon>Pleurostoma</taxon>
    </lineage>
</organism>
<proteinExistence type="predicted"/>
<evidence type="ECO:0000313" key="2">
    <source>
        <dbReference type="EMBL" id="KAJ9131635.1"/>
    </source>
</evidence>
<dbReference type="EMBL" id="JANBVO010000066">
    <property type="protein sequence ID" value="KAJ9131635.1"/>
    <property type="molecule type" value="Genomic_DNA"/>
</dbReference>
<reference evidence="2" key="1">
    <citation type="submission" date="2022-07" db="EMBL/GenBank/DDBJ databases">
        <title>Fungi with potential for degradation of polypropylene.</title>
        <authorList>
            <person name="Gostincar C."/>
        </authorList>
    </citation>
    <scope>NUCLEOTIDE SEQUENCE</scope>
    <source>
        <strain evidence="2">EXF-13308</strain>
    </source>
</reference>
<keyword evidence="3" id="KW-1185">Reference proteome</keyword>
<dbReference type="AlphaFoldDB" id="A0AA38VJT1"/>
<feature type="transmembrane region" description="Helical" evidence="1">
    <location>
        <begin position="17"/>
        <end position="38"/>
    </location>
</feature>
<evidence type="ECO:0000313" key="3">
    <source>
        <dbReference type="Proteomes" id="UP001174694"/>
    </source>
</evidence>
<keyword evidence="1" id="KW-0812">Transmembrane</keyword>
<name>A0AA38VJT1_9PEZI</name>
<dbReference type="Proteomes" id="UP001174694">
    <property type="component" value="Unassembled WGS sequence"/>
</dbReference>
<keyword evidence="1" id="KW-1133">Transmembrane helix</keyword>
<sequence>METSTTTAGIAFDLLKVVLIVVVLHPIPAVFKAALAAFRATRSIRANPIHTICKARDGWAALIEQLSLSSSEDSLLLVWMRAAKVLAFSSLLSGLHYPELSLPPTTIGDIILPLAPSNTCQWYRHHSRHFNDDRRGTLGRLCGMDYEMPWPELDLDWCLAHWYEGTLLSHPPGFPKFGESCWSCADALVEMDPVRIGHKFLDLTKTLESNRRIDGIAQDDIS</sequence>
<gene>
    <name evidence="2" type="ORF">NKR23_g11663</name>
</gene>
<keyword evidence="1" id="KW-0472">Membrane</keyword>
<evidence type="ECO:0000256" key="1">
    <source>
        <dbReference type="SAM" id="Phobius"/>
    </source>
</evidence>
<comment type="caution">
    <text evidence="2">The sequence shown here is derived from an EMBL/GenBank/DDBJ whole genome shotgun (WGS) entry which is preliminary data.</text>
</comment>